<evidence type="ECO:0008006" key="4">
    <source>
        <dbReference type="Google" id="ProtNLM"/>
    </source>
</evidence>
<evidence type="ECO:0000256" key="1">
    <source>
        <dbReference type="SAM" id="SignalP"/>
    </source>
</evidence>
<dbReference type="EMBL" id="CP016094">
    <property type="protein sequence ID" value="AOS44407.1"/>
    <property type="molecule type" value="Genomic_DNA"/>
</dbReference>
<accession>A0A1D8AU38</accession>
<proteinExistence type="predicted"/>
<reference evidence="2 3" key="1">
    <citation type="submission" date="2016-06" db="EMBL/GenBank/DDBJ databases">
        <title>Three novel species with peptidoglycan cell walls form the new genus Lacunisphaera gen. nov. in the family Opitutaceae of the verrucomicrobial subdivision 4.</title>
        <authorList>
            <person name="Rast P."/>
            <person name="Gloeckner I."/>
            <person name="Jogler M."/>
            <person name="Boedeker C."/>
            <person name="Jeske O."/>
            <person name="Wiegand S."/>
            <person name="Reinhardt R."/>
            <person name="Schumann P."/>
            <person name="Rohde M."/>
            <person name="Spring S."/>
            <person name="Gloeckner F.O."/>
            <person name="Jogler C."/>
        </authorList>
    </citation>
    <scope>NUCLEOTIDE SEQUENCE [LARGE SCALE GENOMIC DNA]</scope>
    <source>
        <strain evidence="2 3">IG16b</strain>
    </source>
</reference>
<dbReference type="PATRIC" id="fig|1838286.3.peg.1484"/>
<sequence length="156" mass="17370">MKLHVLLLVLLSAVTLGAAPYRVGDTFEPFTTKDQHDRPYTYEGGARLIVVSFEMGVGKAANGFFEEQPADFLAKQQTVFIANIYGMPGIGRTFALPKMRRYPHRILLADAENFLARYPEQEDKLTVLSLDPAGRITAIRFLNPKKELAGIFAPAK</sequence>
<keyword evidence="1" id="KW-0732">Signal</keyword>
<dbReference type="OrthoDB" id="5340260at2"/>
<name>A0A1D8AU38_9BACT</name>
<dbReference type="RefSeq" id="WP_069961657.1">
    <property type="nucleotide sequence ID" value="NZ_CP016094.1"/>
</dbReference>
<dbReference type="AlphaFoldDB" id="A0A1D8AU38"/>
<feature type="signal peptide" evidence="1">
    <location>
        <begin position="1"/>
        <end position="18"/>
    </location>
</feature>
<dbReference type="Proteomes" id="UP000095228">
    <property type="component" value="Chromosome"/>
</dbReference>
<keyword evidence="3" id="KW-1185">Reference proteome</keyword>
<gene>
    <name evidence="2" type="ORF">Verru16b_01469</name>
</gene>
<evidence type="ECO:0000313" key="2">
    <source>
        <dbReference type="EMBL" id="AOS44407.1"/>
    </source>
</evidence>
<protein>
    <recommendedName>
        <fullName evidence="4">FAD/FMN-containing dehydrogenase</fullName>
    </recommendedName>
</protein>
<dbReference type="STRING" id="1838286.Verru16b_01469"/>
<feature type="chain" id="PRO_5009105175" description="FAD/FMN-containing dehydrogenase" evidence="1">
    <location>
        <begin position="19"/>
        <end position="156"/>
    </location>
</feature>
<organism evidence="2 3">
    <name type="scientific">Lacunisphaera limnophila</name>
    <dbReference type="NCBI Taxonomy" id="1838286"/>
    <lineage>
        <taxon>Bacteria</taxon>
        <taxon>Pseudomonadati</taxon>
        <taxon>Verrucomicrobiota</taxon>
        <taxon>Opitutia</taxon>
        <taxon>Opitutales</taxon>
        <taxon>Opitutaceae</taxon>
        <taxon>Lacunisphaera</taxon>
    </lineage>
</organism>
<evidence type="ECO:0000313" key="3">
    <source>
        <dbReference type="Proteomes" id="UP000095228"/>
    </source>
</evidence>
<dbReference type="KEGG" id="obg:Verru16b_01469"/>